<dbReference type="EMBL" id="CP003532">
    <property type="protein sequence ID" value="AFK06798.1"/>
    <property type="molecule type" value="Genomic_DNA"/>
</dbReference>
<keyword evidence="7 9" id="KW-1133">Transmembrane helix</keyword>
<dbReference type="GeneID" id="87106923"/>
<dbReference type="GO" id="GO:0015421">
    <property type="term" value="F:ABC-type oligopeptide transporter activity"/>
    <property type="evidence" value="ECO:0007669"/>
    <property type="project" value="TreeGrafter"/>
</dbReference>
<evidence type="ECO:0000256" key="9">
    <source>
        <dbReference type="SAM" id="Phobius"/>
    </source>
</evidence>
<dbReference type="PANTHER" id="PTHR43394:SF1">
    <property type="entry name" value="ATP-BINDING CASSETTE SUB-FAMILY B MEMBER 10, MITOCHONDRIAL"/>
    <property type="match status" value="1"/>
</dbReference>
<dbReference type="InterPro" id="IPR017871">
    <property type="entry name" value="ABC_transporter-like_CS"/>
</dbReference>
<name>I2F4E5_9BACT</name>
<dbReference type="AlphaFoldDB" id="I2F4E5"/>
<dbReference type="InterPro" id="IPR036640">
    <property type="entry name" value="ABC1_TM_sf"/>
</dbReference>
<evidence type="ECO:0000256" key="1">
    <source>
        <dbReference type="ARBA" id="ARBA00004651"/>
    </source>
</evidence>
<feature type="transmembrane region" description="Helical" evidence="9">
    <location>
        <begin position="50"/>
        <end position="72"/>
    </location>
</feature>
<dbReference type="GO" id="GO:0005886">
    <property type="term" value="C:plasma membrane"/>
    <property type="evidence" value="ECO:0007669"/>
    <property type="project" value="UniProtKB-SubCell"/>
</dbReference>
<keyword evidence="6" id="KW-0067">ATP-binding</keyword>
<evidence type="ECO:0000313" key="13">
    <source>
        <dbReference type="Proteomes" id="UP000002881"/>
    </source>
</evidence>
<dbReference type="Pfam" id="PF00664">
    <property type="entry name" value="ABC_membrane"/>
    <property type="match status" value="1"/>
</dbReference>
<organism evidence="12 13">
    <name type="scientific">Mesotoga prima MesG1.Ag.4.2</name>
    <dbReference type="NCBI Taxonomy" id="660470"/>
    <lineage>
        <taxon>Bacteria</taxon>
        <taxon>Thermotogati</taxon>
        <taxon>Thermotogota</taxon>
        <taxon>Thermotogae</taxon>
        <taxon>Kosmotogales</taxon>
        <taxon>Kosmotogaceae</taxon>
        <taxon>Mesotoga</taxon>
    </lineage>
</organism>
<dbReference type="InterPro" id="IPR027417">
    <property type="entry name" value="P-loop_NTPase"/>
</dbReference>
<protein>
    <submittedName>
        <fullName evidence="12">ABC-type multidrug transport system, ATPase and permease component</fullName>
    </submittedName>
</protein>
<gene>
    <name evidence="12" type="ORF">Theba_1093</name>
</gene>
<keyword evidence="2" id="KW-0813">Transport</keyword>
<dbReference type="Pfam" id="PF00005">
    <property type="entry name" value="ABC_tran"/>
    <property type="match status" value="1"/>
</dbReference>
<dbReference type="InterPro" id="IPR011527">
    <property type="entry name" value="ABC1_TM_dom"/>
</dbReference>
<evidence type="ECO:0000313" key="12">
    <source>
        <dbReference type="EMBL" id="AFK06798.1"/>
    </source>
</evidence>
<dbReference type="InterPro" id="IPR003439">
    <property type="entry name" value="ABC_transporter-like_ATP-bd"/>
</dbReference>
<evidence type="ECO:0000256" key="3">
    <source>
        <dbReference type="ARBA" id="ARBA00022475"/>
    </source>
</evidence>
<evidence type="ECO:0000256" key="8">
    <source>
        <dbReference type="ARBA" id="ARBA00023136"/>
    </source>
</evidence>
<evidence type="ECO:0000256" key="7">
    <source>
        <dbReference type="ARBA" id="ARBA00022989"/>
    </source>
</evidence>
<feature type="transmembrane region" description="Helical" evidence="9">
    <location>
        <begin position="275"/>
        <end position="296"/>
    </location>
</feature>
<keyword evidence="5" id="KW-0547">Nucleotide-binding</keyword>
<dbReference type="SUPFAM" id="SSF90123">
    <property type="entry name" value="ABC transporter transmembrane region"/>
    <property type="match status" value="1"/>
</dbReference>
<keyword evidence="4 9" id="KW-0812">Transmembrane</keyword>
<reference evidence="12 13" key="1">
    <citation type="journal article" date="2012" name="Genome Biol. Evol.">
        <title>Genome Sequence of the Mesophilic Thermotogales Bacterium Mesotoga prima MesG1.Ag.4.2 Reveals the Largest Thermotogales Genome To Date.</title>
        <authorList>
            <person name="Zhaxybayeva O."/>
            <person name="Swithers K.S."/>
            <person name="Foght J."/>
            <person name="Green A.G."/>
            <person name="Bruce D."/>
            <person name="Detter C."/>
            <person name="Han S."/>
            <person name="Teshima H."/>
            <person name="Han J."/>
            <person name="Woyke T."/>
            <person name="Pitluck S."/>
            <person name="Nolan M."/>
            <person name="Ivanova N."/>
            <person name="Pati A."/>
            <person name="Land M.L."/>
            <person name="Dlutek M."/>
            <person name="Doolittle W.F."/>
            <person name="Noll K.M."/>
            <person name="Nesbo C.L."/>
        </authorList>
    </citation>
    <scope>NUCLEOTIDE SEQUENCE [LARGE SCALE GENOMIC DNA]</scope>
    <source>
        <strain evidence="13">mesG1.Ag.4.2</strain>
    </source>
</reference>
<feature type="transmembrane region" description="Helical" evidence="9">
    <location>
        <begin position="129"/>
        <end position="149"/>
    </location>
</feature>
<keyword evidence="13" id="KW-1185">Reference proteome</keyword>
<dbReference type="CDD" id="cd18541">
    <property type="entry name" value="ABC_6TM_TmrB_like"/>
    <property type="match status" value="1"/>
</dbReference>
<dbReference type="SUPFAM" id="SSF52540">
    <property type="entry name" value="P-loop containing nucleoside triphosphate hydrolases"/>
    <property type="match status" value="1"/>
</dbReference>
<accession>I2F4E5</accession>
<dbReference type="InterPro" id="IPR003593">
    <property type="entry name" value="AAA+_ATPase"/>
</dbReference>
<dbReference type="SMART" id="SM00382">
    <property type="entry name" value="AAA"/>
    <property type="match status" value="1"/>
</dbReference>
<dbReference type="FunFam" id="1.20.1560.10:FF:000011">
    <property type="entry name" value="Multidrug ABC transporter ATP-binding protein"/>
    <property type="match status" value="1"/>
</dbReference>
<dbReference type="STRING" id="660470.Theba_1093"/>
<dbReference type="eggNOG" id="COG1132">
    <property type="taxonomic scope" value="Bacteria"/>
</dbReference>
<dbReference type="PROSITE" id="PS50893">
    <property type="entry name" value="ABC_TRANSPORTER_2"/>
    <property type="match status" value="1"/>
</dbReference>
<dbReference type="PROSITE" id="PS50929">
    <property type="entry name" value="ABC_TM1F"/>
    <property type="match status" value="1"/>
</dbReference>
<dbReference type="Gene3D" id="1.20.1560.10">
    <property type="entry name" value="ABC transporter type 1, transmembrane domain"/>
    <property type="match status" value="1"/>
</dbReference>
<feature type="domain" description="ABC transmembrane type-1" evidence="11">
    <location>
        <begin position="16"/>
        <end position="298"/>
    </location>
</feature>
<dbReference type="PANTHER" id="PTHR43394">
    <property type="entry name" value="ATP-DEPENDENT PERMEASE MDL1, MITOCHONDRIAL"/>
    <property type="match status" value="1"/>
</dbReference>
<dbReference type="FunFam" id="3.40.50.300:FF:000221">
    <property type="entry name" value="Multidrug ABC transporter ATP-binding protein"/>
    <property type="match status" value="1"/>
</dbReference>
<comment type="subcellular location">
    <subcellularLocation>
        <location evidence="1">Cell membrane</location>
        <topology evidence="1">Multi-pass membrane protein</topology>
    </subcellularLocation>
</comment>
<dbReference type="GO" id="GO:0016887">
    <property type="term" value="F:ATP hydrolysis activity"/>
    <property type="evidence" value="ECO:0007669"/>
    <property type="project" value="InterPro"/>
</dbReference>
<feature type="transmembrane region" description="Helical" evidence="9">
    <location>
        <begin position="155"/>
        <end position="173"/>
    </location>
</feature>
<dbReference type="KEGG" id="mpg:Theba_1093"/>
<dbReference type="InterPro" id="IPR039421">
    <property type="entry name" value="Type_1_exporter"/>
</dbReference>
<evidence type="ECO:0000256" key="2">
    <source>
        <dbReference type="ARBA" id="ARBA00022448"/>
    </source>
</evidence>
<evidence type="ECO:0000256" key="4">
    <source>
        <dbReference type="ARBA" id="ARBA00022692"/>
    </source>
</evidence>
<dbReference type="Proteomes" id="UP000002881">
    <property type="component" value="Chromosome"/>
</dbReference>
<sequence precursor="true">MIRDFLKHNWPRYLYGSIFLILVDLLMLVTPRVIGMIVDEIRGGAQDLNLVGLLILAVIGVAFGLFITRLLWRIFIMGAARRFEYYTRKTLFEKLLTLSPTFYDKTRVGDLMARFTNDVNAVRMAMGPAIVMIIDAVFLVTVTIIAMGLFTNWSLTWISIAPLPALAVVSTFFGKMIHKRFKLVQASFSDLTDTIEESISGVRLIKSYGIEDLRNETLTEKSNLYVDKNMNLVKVWGMFFPLTQTLSMLGSVLATLFGGRMVILGQITLGEYITFTSYLGMLVWPMTAFGWVINIIQRGRASYRRLMEVLEEENNITTNDPIEVVSFEGHVVMKNLTFTYPTGTRPALENIDFEVKPDSKIAIVGTTGSGKSTMAKLIARLYPVEEGMLFIDGVDINNLRPEAIRDNVAYVPQETFLFSETVGNNIRFGNMEISDEEVERYAKVASIHEDIEGFSKGYKTIVGERGVTLSGGQKQRISIARALIKEAPLVILDDCLSAVDTETEAEILKSLKESEINRSIIVISHRLKAVVDSDEIYVLHDGRIVEKGAHADLVEAGGLYQRMYERQMLEEKLEEE</sequence>
<feature type="transmembrane region" description="Helical" evidence="9">
    <location>
        <begin position="12"/>
        <end position="30"/>
    </location>
</feature>
<keyword evidence="8 9" id="KW-0472">Membrane</keyword>
<feature type="transmembrane region" description="Helical" evidence="9">
    <location>
        <begin position="238"/>
        <end position="263"/>
    </location>
</feature>
<evidence type="ECO:0000259" key="11">
    <source>
        <dbReference type="PROSITE" id="PS50929"/>
    </source>
</evidence>
<dbReference type="PROSITE" id="PS00211">
    <property type="entry name" value="ABC_TRANSPORTER_1"/>
    <property type="match status" value="1"/>
</dbReference>
<keyword evidence="3" id="KW-1003">Cell membrane</keyword>
<dbReference type="HOGENOM" id="CLU_000604_84_6_0"/>
<dbReference type="Gene3D" id="3.40.50.300">
    <property type="entry name" value="P-loop containing nucleotide triphosphate hydrolases"/>
    <property type="match status" value="1"/>
</dbReference>
<evidence type="ECO:0000259" key="10">
    <source>
        <dbReference type="PROSITE" id="PS50893"/>
    </source>
</evidence>
<feature type="domain" description="ABC transporter" evidence="10">
    <location>
        <begin position="331"/>
        <end position="566"/>
    </location>
</feature>
<proteinExistence type="predicted"/>
<evidence type="ECO:0000256" key="5">
    <source>
        <dbReference type="ARBA" id="ARBA00022741"/>
    </source>
</evidence>
<dbReference type="RefSeq" id="WP_014730796.1">
    <property type="nucleotide sequence ID" value="NC_017934.1"/>
</dbReference>
<evidence type="ECO:0000256" key="6">
    <source>
        <dbReference type="ARBA" id="ARBA00022840"/>
    </source>
</evidence>
<dbReference type="GO" id="GO:0005524">
    <property type="term" value="F:ATP binding"/>
    <property type="evidence" value="ECO:0007669"/>
    <property type="project" value="UniProtKB-KW"/>
</dbReference>